<dbReference type="PANTHER" id="PTHR48098:SF6">
    <property type="entry name" value="FERRI-BACILLIBACTIN ESTERASE BESA"/>
    <property type="match status" value="1"/>
</dbReference>
<name>A0A0A3HZW3_9BACL</name>
<accession>A0A0A3HZW3</accession>
<reference evidence="1 2" key="1">
    <citation type="submission" date="2014-02" db="EMBL/GenBank/DDBJ databases">
        <title>Draft genome sequence of Lysinibacillus manganicus DSM 26584T.</title>
        <authorList>
            <person name="Zhang F."/>
            <person name="Wang G."/>
            <person name="Zhang L."/>
        </authorList>
    </citation>
    <scope>NUCLEOTIDE SEQUENCE [LARGE SCALE GENOMIC DNA]</scope>
    <source>
        <strain evidence="1 2">DSM 26584</strain>
    </source>
</reference>
<protein>
    <submittedName>
        <fullName evidence="1">Esterase</fullName>
    </submittedName>
</protein>
<dbReference type="PANTHER" id="PTHR48098">
    <property type="entry name" value="ENTEROCHELIN ESTERASE-RELATED"/>
    <property type="match status" value="1"/>
</dbReference>
<proteinExistence type="predicted"/>
<dbReference type="Pfam" id="PF00756">
    <property type="entry name" value="Esterase"/>
    <property type="match status" value="1"/>
</dbReference>
<dbReference type="InterPro" id="IPR029058">
    <property type="entry name" value="AB_hydrolase_fold"/>
</dbReference>
<gene>
    <name evidence="1" type="ORF">CD29_12630</name>
</gene>
<dbReference type="SUPFAM" id="SSF53474">
    <property type="entry name" value="alpha/beta-Hydrolases"/>
    <property type="match status" value="1"/>
</dbReference>
<sequence>MFEKFPIYMTLFKQERQIRVYLPKNYNNENRNYPVLYMHDGQNVFNDQEAIGGNSLKLEDYLDEHESKVIVVGIDQNSEERVNEYCPWVRGDYSKNIFGRESVLGGKGKEFVDFIVNELKPFIDNKYRTIKDQSAMAGISLGGLISIYAMCRYPEVFRSIAVFSSAFYWNQEEIEKLIETSDLSMINSVYLDCGTKEAGDDERINREFLSSNKVVYELLKEKLPSAKFVEIQDAEHNYLTFRERVPKLLPFLTTSFLPHP</sequence>
<dbReference type="InterPro" id="IPR000801">
    <property type="entry name" value="Esterase-like"/>
</dbReference>
<organism evidence="1 2">
    <name type="scientific">Ureibacillus manganicus DSM 26584</name>
    <dbReference type="NCBI Taxonomy" id="1384049"/>
    <lineage>
        <taxon>Bacteria</taxon>
        <taxon>Bacillati</taxon>
        <taxon>Bacillota</taxon>
        <taxon>Bacilli</taxon>
        <taxon>Bacillales</taxon>
        <taxon>Caryophanaceae</taxon>
        <taxon>Ureibacillus</taxon>
    </lineage>
</organism>
<dbReference type="STRING" id="1384049.CD29_12630"/>
<dbReference type="EMBL" id="JPVN01000014">
    <property type="protein sequence ID" value="KGR77999.1"/>
    <property type="molecule type" value="Genomic_DNA"/>
</dbReference>
<evidence type="ECO:0000313" key="2">
    <source>
        <dbReference type="Proteomes" id="UP000030416"/>
    </source>
</evidence>
<comment type="caution">
    <text evidence="1">The sequence shown here is derived from an EMBL/GenBank/DDBJ whole genome shotgun (WGS) entry which is preliminary data.</text>
</comment>
<dbReference type="RefSeq" id="WP_036187159.1">
    <property type="nucleotide sequence ID" value="NZ_AVDA01000014.1"/>
</dbReference>
<keyword evidence="2" id="KW-1185">Reference proteome</keyword>
<dbReference type="Gene3D" id="3.40.50.1820">
    <property type="entry name" value="alpha/beta hydrolase"/>
    <property type="match status" value="1"/>
</dbReference>
<dbReference type="Proteomes" id="UP000030416">
    <property type="component" value="Unassembled WGS sequence"/>
</dbReference>
<evidence type="ECO:0000313" key="1">
    <source>
        <dbReference type="EMBL" id="KGR77999.1"/>
    </source>
</evidence>
<dbReference type="InterPro" id="IPR050583">
    <property type="entry name" value="Mycobacterial_A85_antigen"/>
</dbReference>
<dbReference type="eggNOG" id="COG2382">
    <property type="taxonomic scope" value="Bacteria"/>
</dbReference>
<dbReference type="AlphaFoldDB" id="A0A0A3HZW3"/>
<dbReference type="OrthoDB" id="9784036at2"/>